<feature type="chain" id="PRO_5022261445" description="Carboxypeptidase" evidence="11">
    <location>
        <begin position="31"/>
        <end position="766"/>
    </location>
</feature>
<dbReference type="InterPro" id="IPR018202">
    <property type="entry name" value="Ser_caboxypep_ser_AS"/>
</dbReference>
<evidence type="ECO:0000259" key="12">
    <source>
        <dbReference type="Pfam" id="PF00646"/>
    </source>
</evidence>
<dbReference type="EC" id="3.4.16.-" evidence="11"/>
<evidence type="ECO:0000259" key="13">
    <source>
        <dbReference type="Pfam" id="PF07734"/>
    </source>
</evidence>
<dbReference type="GO" id="GO:0005576">
    <property type="term" value="C:extracellular region"/>
    <property type="evidence" value="ECO:0007669"/>
    <property type="project" value="UniProtKB-SubCell"/>
</dbReference>
<sequence length="766" mass="87349">MYLTPPMKKLSFLLIISLLLISHQYYNIEAQNADKVVNLPEQPSNPKISHFSGYVNVNQENTRSLFFWFFEALSDSPSTRPLVLWLNGGPGCSSIGYGAASELGPFQANMLFLESPVGVGFSYTNSSSDLDNLNDSFVAEDAYNFMVAWFARYPQYKSRDFFIAGESYAGHYAPQLAEVIYDRNKVKPKDSFINLKGLIVGNPLTDDEYDNKGILEYAWSHAVISDNLYDTAKRNCDFKSSNWSEPCNMAMTTVFQKYKEIDIYNIYAPKCIINSSSGASFLGAGDYNSPATKDWFKRVRWFEGYDPCYSNYAEKYFNRVDVRSALHATARGVTRWQVCNDSILHTYQFTVSSMLPTYSKLIKAGLKIWVYSGDADGRVPVIGSRYCVEALGLSVKSEWRSWFHNHQVGGRITEYDGGLTFVTVRGAGHLVPLNKPEEALALFRSFINGQELPDQQEKHFGDVRSSKGLIEEILSRVPARSLKRLRFTNKQWNALFREPEFINKHLEKAEKQHLVLMLSNFNVYSLSLNLNVSHNDNNVVDPSIELLGRSLNESVKISEVSYCNGLLLCTTKESNIKLVVVNLCTGQTRWIKPTSVYSRSNWYALGYENSNYKIVSFQHGSSKDFGIFDLKSNSWRFYADITLEMHIHPEMHIACLSRGAYLKGNSYWLSIALSNFGILSFDFTREEFRHLCLPVLKPGFYTKDLSCVLSWSKSFTLDLPSQLTRVTGCLSFVFDQEKKVVVCCDRREENNNNRMYRELDYESSSD</sequence>
<keyword evidence="15" id="KW-1185">Reference proteome</keyword>
<evidence type="ECO:0000256" key="7">
    <source>
        <dbReference type="ARBA" id="ARBA00022801"/>
    </source>
</evidence>
<dbReference type="Pfam" id="PF07734">
    <property type="entry name" value="FBA_1"/>
    <property type="match status" value="1"/>
</dbReference>
<protein>
    <recommendedName>
        <fullName evidence="11">Carboxypeptidase</fullName>
        <ecNumber evidence="11">3.4.16.-</ecNumber>
    </recommendedName>
</protein>
<comment type="caution">
    <text evidence="14">The sequence shown here is derived from an EMBL/GenBank/DDBJ whole genome shotgun (WGS) entry which is preliminary data.</text>
</comment>
<organism evidence="14 15">
    <name type="scientific">Arabis nemorensis</name>
    <dbReference type="NCBI Taxonomy" id="586526"/>
    <lineage>
        <taxon>Eukaryota</taxon>
        <taxon>Viridiplantae</taxon>
        <taxon>Streptophyta</taxon>
        <taxon>Embryophyta</taxon>
        <taxon>Tracheophyta</taxon>
        <taxon>Spermatophyta</taxon>
        <taxon>Magnoliopsida</taxon>
        <taxon>eudicotyledons</taxon>
        <taxon>Gunneridae</taxon>
        <taxon>Pentapetalae</taxon>
        <taxon>rosids</taxon>
        <taxon>malvids</taxon>
        <taxon>Brassicales</taxon>
        <taxon>Brassicaceae</taxon>
        <taxon>Arabideae</taxon>
        <taxon>Arabis</taxon>
    </lineage>
</organism>
<evidence type="ECO:0000256" key="4">
    <source>
        <dbReference type="ARBA" id="ARBA00022645"/>
    </source>
</evidence>
<keyword evidence="9" id="KW-0325">Glycoprotein</keyword>
<dbReference type="Gene3D" id="6.10.250.940">
    <property type="match status" value="1"/>
</dbReference>
<evidence type="ECO:0000256" key="2">
    <source>
        <dbReference type="ARBA" id="ARBA00009431"/>
    </source>
</evidence>
<name>A0A565B8K1_9BRAS</name>
<dbReference type="InterPro" id="IPR033124">
    <property type="entry name" value="Ser_caboxypep_his_AS"/>
</dbReference>
<dbReference type="SUPFAM" id="SSF81383">
    <property type="entry name" value="F-box domain"/>
    <property type="match status" value="1"/>
</dbReference>
<dbReference type="InterPro" id="IPR029058">
    <property type="entry name" value="AB_hydrolase_fold"/>
</dbReference>
<comment type="function">
    <text evidence="10">Probable carboxypeptidase.</text>
</comment>
<evidence type="ECO:0000256" key="10">
    <source>
        <dbReference type="ARBA" id="ARBA00037399"/>
    </source>
</evidence>
<dbReference type="InterPro" id="IPR006527">
    <property type="entry name" value="F-box-assoc_dom_typ1"/>
</dbReference>
<keyword evidence="8" id="KW-1015">Disulfide bond</keyword>
<gene>
    <name evidence="14" type="ORF">ANE_LOCUS8398</name>
</gene>
<evidence type="ECO:0000256" key="6">
    <source>
        <dbReference type="ARBA" id="ARBA00022729"/>
    </source>
</evidence>
<evidence type="ECO:0000313" key="15">
    <source>
        <dbReference type="Proteomes" id="UP000489600"/>
    </source>
</evidence>
<dbReference type="EMBL" id="CABITT030000003">
    <property type="protein sequence ID" value="VVA97953.1"/>
    <property type="molecule type" value="Genomic_DNA"/>
</dbReference>
<dbReference type="Pfam" id="PF00646">
    <property type="entry name" value="F-box"/>
    <property type="match status" value="1"/>
</dbReference>
<feature type="signal peptide" evidence="11">
    <location>
        <begin position="1"/>
        <end position="30"/>
    </location>
</feature>
<dbReference type="PANTHER" id="PTHR11802">
    <property type="entry name" value="SERINE PROTEASE FAMILY S10 SERINE CARBOXYPEPTIDASE"/>
    <property type="match status" value="1"/>
</dbReference>
<keyword evidence="3" id="KW-0964">Secreted</keyword>
<keyword evidence="4 11" id="KW-0121">Carboxypeptidase</keyword>
<evidence type="ECO:0000256" key="11">
    <source>
        <dbReference type="RuleBase" id="RU361156"/>
    </source>
</evidence>
<dbReference type="SUPFAM" id="SSF53474">
    <property type="entry name" value="alpha/beta-Hydrolases"/>
    <property type="match status" value="1"/>
</dbReference>
<dbReference type="InterPro" id="IPR001563">
    <property type="entry name" value="Peptidase_S10"/>
</dbReference>
<dbReference type="InterPro" id="IPR036047">
    <property type="entry name" value="F-box-like_dom_sf"/>
</dbReference>
<dbReference type="GO" id="GO:0004185">
    <property type="term" value="F:serine-type carboxypeptidase activity"/>
    <property type="evidence" value="ECO:0007669"/>
    <property type="project" value="UniProtKB-UniRule"/>
</dbReference>
<dbReference type="NCBIfam" id="TIGR01640">
    <property type="entry name" value="F_box_assoc_1"/>
    <property type="match status" value="1"/>
</dbReference>
<dbReference type="Pfam" id="PF00450">
    <property type="entry name" value="Peptidase_S10"/>
    <property type="match status" value="1"/>
</dbReference>
<dbReference type="GO" id="GO:0005773">
    <property type="term" value="C:vacuole"/>
    <property type="evidence" value="ECO:0007669"/>
    <property type="project" value="TreeGrafter"/>
</dbReference>
<dbReference type="GO" id="GO:0006508">
    <property type="term" value="P:proteolysis"/>
    <property type="evidence" value="ECO:0007669"/>
    <property type="project" value="UniProtKB-KW"/>
</dbReference>
<reference evidence="14" key="1">
    <citation type="submission" date="2019-07" db="EMBL/GenBank/DDBJ databases">
        <authorList>
            <person name="Dittberner H."/>
        </authorList>
    </citation>
    <scope>NUCLEOTIDE SEQUENCE [LARGE SCALE GENOMIC DNA]</scope>
</reference>
<dbReference type="OrthoDB" id="443318at2759"/>
<feature type="domain" description="F-box associated beta-propeller type 1" evidence="13">
    <location>
        <begin position="515"/>
        <end position="708"/>
    </location>
</feature>
<dbReference type="PROSITE" id="PS00560">
    <property type="entry name" value="CARBOXYPEPT_SER_HIS"/>
    <property type="match status" value="1"/>
</dbReference>
<dbReference type="InterPro" id="IPR001810">
    <property type="entry name" value="F-box_dom"/>
</dbReference>
<dbReference type="Gene3D" id="3.40.50.11320">
    <property type="match status" value="1"/>
</dbReference>
<comment type="similarity">
    <text evidence="2 11">Belongs to the peptidase S10 family.</text>
</comment>
<dbReference type="FunFam" id="3.40.50.1820:FF:000409">
    <property type="entry name" value="Carboxypeptidase"/>
    <property type="match status" value="1"/>
</dbReference>
<dbReference type="PROSITE" id="PS00131">
    <property type="entry name" value="CARBOXYPEPT_SER_SER"/>
    <property type="match status" value="1"/>
</dbReference>
<evidence type="ECO:0000256" key="9">
    <source>
        <dbReference type="ARBA" id="ARBA00023180"/>
    </source>
</evidence>
<evidence type="ECO:0000256" key="1">
    <source>
        <dbReference type="ARBA" id="ARBA00004613"/>
    </source>
</evidence>
<dbReference type="PRINTS" id="PR00724">
    <property type="entry name" value="CRBOXYPTASEC"/>
</dbReference>
<dbReference type="FunFam" id="3.40.50.11320:FF:000001">
    <property type="entry name" value="Carboxypeptidase"/>
    <property type="match status" value="1"/>
</dbReference>
<dbReference type="PANTHER" id="PTHR11802:SF235">
    <property type="entry name" value="SERINE CARBOXYPEPTIDASE-LIKE 33"/>
    <property type="match status" value="1"/>
</dbReference>
<proteinExistence type="inferred from homology"/>
<feature type="domain" description="F-box" evidence="12">
    <location>
        <begin position="469"/>
        <end position="502"/>
    </location>
</feature>
<keyword evidence="6 11" id="KW-0732">Signal</keyword>
<evidence type="ECO:0000256" key="3">
    <source>
        <dbReference type="ARBA" id="ARBA00022525"/>
    </source>
</evidence>
<evidence type="ECO:0000313" key="14">
    <source>
        <dbReference type="EMBL" id="VVA97953.1"/>
    </source>
</evidence>
<dbReference type="Gene3D" id="3.40.50.1820">
    <property type="entry name" value="alpha/beta hydrolase"/>
    <property type="match status" value="1"/>
</dbReference>
<dbReference type="AlphaFoldDB" id="A0A565B8K1"/>
<evidence type="ECO:0000256" key="8">
    <source>
        <dbReference type="ARBA" id="ARBA00023157"/>
    </source>
</evidence>
<dbReference type="Proteomes" id="UP000489600">
    <property type="component" value="Unassembled WGS sequence"/>
</dbReference>
<comment type="subcellular location">
    <subcellularLocation>
        <location evidence="1">Secreted</location>
    </subcellularLocation>
</comment>
<keyword evidence="5 11" id="KW-0645">Protease</keyword>
<evidence type="ECO:0000256" key="5">
    <source>
        <dbReference type="ARBA" id="ARBA00022670"/>
    </source>
</evidence>
<keyword evidence="7 11" id="KW-0378">Hydrolase</keyword>
<dbReference type="CDD" id="cd22157">
    <property type="entry name" value="F-box_AtFBW1-like"/>
    <property type="match status" value="1"/>
</dbReference>
<dbReference type="InterPro" id="IPR017451">
    <property type="entry name" value="F-box-assoc_interact_dom"/>
</dbReference>
<accession>A0A565B8K1</accession>